<dbReference type="EMBL" id="GBRH01202137">
    <property type="protein sequence ID" value="JAD95758.1"/>
    <property type="molecule type" value="Transcribed_RNA"/>
</dbReference>
<evidence type="ECO:0000313" key="2">
    <source>
        <dbReference type="EMBL" id="JAD95758.1"/>
    </source>
</evidence>
<evidence type="ECO:0000256" key="1">
    <source>
        <dbReference type="SAM" id="Phobius"/>
    </source>
</evidence>
<reference evidence="2" key="2">
    <citation type="journal article" date="2015" name="Data Brief">
        <title>Shoot transcriptome of the giant reed, Arundo donax.</title>
        <authorList>
            <person name="Barrero R.A."/>
            <person name="Guerrero F.D."/>
            <person name="Moolhuijzen P."/>
            <person name="Goolsby J.A."/>
            <person name="Tidwell J."/>
            <person name="Bellgard S.E."/>
            <person name="Bellgard M.I."/>
        </authorList>
    </citation>
    <scope>NUCLEOTIDE SEQUENCE</scope>
    <source>
        <tissue evidence="2">Shoot tissue taken approximately 20 cm above the soil surface</tissue>
    </source>
</reference>
<keyword evidence="1" id="KW-0472">Membrane</keyword>
<proteinExistence type="predicted"/>
<organism evidence="2">
    <name type="scientific">Arundo donax</name>
    <name type="common">Giant reed</name>
    <name type="synonym">Donax arundinaceus</name>
    <dbReference type="NCBI Taxonomy" id="35708"/>
    <lineage>
        <taxon>Eukaryota</taxon>
        <taxon>Viridiplantae</taxon>
        <taxon>Streptophyta</taxon>
        <taxon>Embryophyta</taxon>
        <taxon>Tracheophyta</taxon>
        <taxon>Spermatophyta</taxon>
        <taxon>Magnoliopsida</taxon>
        <taxon>Liliopsida</taxon>
        <taxon>Poales</taxon>
        <taxon>Poaceae</taxon>
        <taxon>PACMAD clade</taxon>
        <taxon>Arundinoideae</taxon>
        <taxon>Arundineae</taxon>
        <taxon>Arundo</taxon>
    </lineage>
</organism>
<name>A0A0A9E9P5_ARUDO</name>
<dbReference type="AlphaFoldDB" id="A0A0A9E9P5"/>
<accession>A0A0A9E9P5</accession>
<keyword evidence="1" id="KW-1133">Transmembrane helix</keyword>
<reference evidence="2" key="1">
    <citation type="submission" date="2014-09" db="EMBL/GenBank/DDBJ databases">
        <authorList>
            <person name="Magalhaes I.L.F."/>
            <person name="Oliveira U."/>
            <person name="Santos F.R."/>
            <person name="Vidigal T.H.D.A."/>
            <person name="Brescovit A.D."/>
            <person name="Santos A.J."/>
        </authorList>
    </citation>
    <scope>NUCLEOTIDE SEQUENCE</scope>
    <source>
        <tissue evidence="2">Shoot tissue taken approximately 20 cm above the soil surface</tissue>
    </source>
</reference>
<keyword evidence="1" id="KW-0812">Transmembrane</keyword>
<feature type="transmembrane region" description="Helical" evidence="1">
    <location>
        <begin position="35"/>
        <end position="52"/>
    </location>
</feature>
<protein>
    <submittedName>
        <fullName evidence="2">Uncharacterized protein</fullName>
    </submittedName>
</protein>
<sequence length="74" mass="9141">MVRRREEGRCCWKNNSLPRLHAPFWYYQNKHQDCIYIYIYIYICGTYILLLVQDHHRARKRIISQQDQAYSICS</sequence>